<dbReference type="Proteomes" id="UP000070549">
    <property type="component" value="Unassembled WGS sequence"/>
</dbReference>
<dbReference type="SMART" id="SM00481">
    <property type="entry name" value="POLIIIAc"/>
    <property type="match status" value="1"/>
</dbReference>
<dbReference type="AlphaFoldDB" id="A0A133VGY8"/>
<comment type="caution">
    <text evidence="2">The sequence shown here is derived from an EMBL/GenBank/DDBJ whole genome shotgun (WGS) entry which is preliminary data.</text>
</comment>
<dbReference type="GO" id="GO:0008270">
    <property type="term" value="F:zinc ion binding"/>
    <property type="evidence" value="ECO:0007669"/>
    <property type="project" value="TreeGrafter"/>
</dbReference>
<name>A0A133VGY8_9EURY</name>
<dbReference type="GO" id="GO:0005829">
    <property type="term" value="C:cytosol"/>
    <property type="evidence" value="ECO:0007669"/>
    <property type="project" value="TreeGrafter"/>
</dbReference>
<gene>
    <name evidence="2" type="ORF">AKJ49_00250</name>
</gene>
<dbReference type="PANTHER" id="PTHR36928">
    <property type="entry name" value="PHOSPHATASE YCDX-RELATED"/>
    <property type="match status" value="1"/>
</dbReference>
<accession>A0A133VGY8</accession>
<sequence length="219" mass="23439">MGRIDLHTHTLLSDGELLPTELASRAEELDHDVLGLTDHVGLSNLDDVVDQTVKAAERISESMDIDVIPGVELSYVPISLISDLAEEARGLGAKIIVVHGETMVEPVPPGTNIAALKCEDVDILAHPGIISQEEVELAENTGTYLEITSRRGHSLTNGRVVKLAGEIGAKLLVNTDAHSPDDLITYQESEAIALGAGCDEDALETILKDNPNSILEERV</sequence>
<dbReference type="InterPro" id="IPR004013">
    <property type="entry name" value="PHP_dom"/>
</dbReference>
<dbReference type="InterPro" id="IPR016195">
    <property type="entry name" value="Pol/histidinol_Pase-like"/>
</dbReference>
<proteinExistence type="predicted"/>
<reference evidence="2 3" key="1">
    <citation type="journal article" date="2016" name="Sci. Rep.">
        <title>Metabolic traits of an uncultured archaeal lineage -MSBL1- from brine pools of the Red Sea.</title>
        <authorList>
            <person name="Mwirichia R."/>
            <person name="Alam I."/>
            <person name="Rashid M."/>
            <person name="Vinu M."/>
            <person name="Ba-Alawi W."/>
            <person name="Anthony Kamau A."/>
            <person name="Kamanda Ngugi D."/>
            <person name="Goker M."/>
            <person name="Klenk H.P."/>
            <person name="Bajic V."/>
            <person name="Stingl U."/>
        </authorList>
    </citation>
    <scope>NUCLEOTIDE SEQUENCE [LARGE SCALE GENOMIC DNA]</scope>
    <source>
        <strain evidence="2">SCGC-AAA382A03</strain>
    </source>
</reference>
<dbReference type="CDD" id="cd07432">
    <property type="entry name" value="PHP_HisPPase"/>
    <property type="match status" value="1"/>
</dbReference>
<protein>
    <recommendedName>
        <fullName evidence="1">Polymerase/histidinol phosphatase N-terminal domain-containing protein</fullName>
    </recommendedName>
</protein>
<evidence type="ECO:0000313" key="2">
    <source>
        <dbReference type="EMBL" id="KXB05701.1"/>
    </source>
</evidence>
<keyword evidence="3" id="KW-1185">Reference proteome</keyword>
<dbReference type="PANTHER" id="PTHR36928:SF1">
    <property type="entry name" value="PHOSPHATASE YCDX-RELATED"/>
    <property type="match status" value="1"/>
</dbReference>
<feature type="domain" description="Polymerase/histidinol phosphatase N-terminal" evidence="1">
    <location>
        <begin position="4"/>
        <end position="77"/>
    </location>
</feature>
<dbReference type="GO" id="GO:0042578">
    <property type="term" value="F:phosphoric ester hydrolase activity"/>
    <property type="evidence" value="ECO:0007669"/>
    <property type="project" value="TreeGrafter"/>
</dbReference>
<evidence type="ECO:0000313" key="3">
    <source>
        <dbReference type="Proteomes" id="UP000070549"/>
    </source>
</evidence>
<dbReference type="Pfam" id="PF02811">
    <property type="entry name" value="PHP"/>
    <property type="match status" value="1"/>
</dbReference>
<organism evidence="2 3">
    <name type="scientific">candidate division MSBL1 archaeon SCGC-AAA382A03</name>
    <dbReference type="NCBI Taxonomy" id="1698278"/>
    <lineage>
        <taxon>Archaea</taxon>
        <taxon>Methanobacteriati</taxon>
        <taxon>Methanobacteriota</taxon>
        <taxon>candidate division MSBL1</taxon>
    </lineage>
</organism>
<dbReference type="InterPro" id="IPR050243">
    <property type="entry name" value="PHP_phosphatase"/>
</dbReference>
<dbReference type="PATRIC" id="fig|1698278.3.peg.336"/>
<dbReference type="NCBIfam" id="NF004981">
    <property type="entry name" value="PRK06361.1"/>
    <property type="match status" value="1"/>
</dbReference>
<evidence type="ECO:0000259" key="1">
    <source>
        <dbReference type="SMART" id="SM00481"/>
    </source>
</evidence>
<dbReference type="Gene3D" id="3.20.20.140">
    <property type="entry name" value="Metal-dependent hydrolases"/>
    <property type="match status" value="1"/>
</dbReference>
<dbReference type="SUPFAM" id="SSF89550">
    <property type="entry name" value="PHP domain-like"/>
    <property type="match status" value="1"/>
</dbReference>
<dbReference type="InterPro" id="IPR003141">
    <property type="entry name" value="Pol/His_phosphatase_N"/>
</dbReference>
<dbReference type="EMBL" id="LHYC01000004">
    <property type="protein sequence ID" value="KXB05701.1"/>
    <property type="molecule type" value="Genomic_DNA"/>
</dbReference>